<protein>
    <submittedName>
        <fullName evidence="4">Uncharacterized protein</fullName>
    </submittedName>
</protein>
<keyword evidence="1" id="KW-0812">Transmembrane</keyword>
<keyword evidence="1" id="KW-0472">Membrane</keyword>
<evidence type="ECO:0000256" key="1">
    <source>
        <dbReference type="SAM" id="Phobius"/>
    </source>
</evidence>
<accession>A0A6S8VWD7</accession>
<proteinExistence type="predicted"/>
<keyword evidence="1" id="KW-1133">Transmembrane helix</keyword>
<evidence type="ECO:0000313" key="2">
    <source>
        <dbReference type="EMBL" id="CAE0468499.1"/>
    </source>
</evidence>
<evidence type="ECO:0000313" key="4">
    <source>
        <dbReference type="EMBL" id="CAE0468501.1"/>
    </source>
</evidence>
<feature type="transmembrane region" description="Helical" evidence="1">
    <location>
        <begin position="12"/>
        <end position="34"/>
    </location>
</feature>
<dbReference type="EMBL" id="HBIO01017386">
    <property type="protein sequence ID" value="CAE0468500.1"/>
    <property type="molecule type" value="Transcribed_RNA"/>
</dbReference>
<dbReference type="Pfam" id="PF05711">
    <property type="entry name" value="TylF"/>
    <property type="match status" value="1"/>
</dbReference>
<evidence type="ECO:0000313" key="3">
    <source>
        <dbReference type="EMBL" id="CAE0468500.1"/>
    </source>
</evidence>
<reference evidence="4" key="1">
    <citation type="submission" date="2021-01" db="EMBL/GenBank/DDBJ databases">
        <authorList>
            <person name="Corre E."/>
            <person name="Pelletier E."/>
            <person name="Niang G."/>
            <person name="Scheremetjew M."/>
            <person name="Finn R."/>
            <person name="Kale V."/>
            <person name="Holt S."/>
            <person name="Cochrane G."/>
            <person name="Meng A."/>
            <person name="Brown T."/>
            <person name="Cohen L."/>
        </authorList>
    </citation>
    <scope>NUCLEOTIDE SEQUENCE</scope>
    <source>
        <strain evidence="4">MM31A-1</strain>
    </source>
</reference>
<sequence>MIVRRKRIVGKKSLQSIFSCVAILLGFSLLFIFLRTTPQIEQHSHQESKHTNVESSQKQIGSARIDNNYNLYSSKKLDGLLTNDQLQSMQNSCPQERKLYIGEDKSLSEFIEEVLRKLNLATLNARPIDELSLKFPEISESFQTIQTGFWAEFGVFQGLTLGLAAKELLKLPEKKQRSFQGVMAGFDSFQGLPEVWRDGFTKGAFGKRKNLYQTVRSKLPDDVELYKGWFQDTIGSFKKEHPRMPATFIHHDGDLFISAVITFQLLTDRIVPGTHMIFDELIGYPDYEKHEMLALYLWMIDHDVTLCVRGHKSPILDLEEFVNVKKDIHAFEQSAWFQVLSLKN</sequence>
<dbReference type="EMBL" id="HBIO01017385">
    <property type="protein sequence ID" value="CAE0468499.1"/>
    <property type="molecule type" value="Transcribed_RNA"/>
</dbReference>
<dbReference type="EMBL" id="HBIO01017387">
    <property type="protein sequence ID" value="CAE0468501.1"/>
    <property type="molecule type" value="Transcribed_RNA"/>
</dbReference>
<dbReference type="PANTHER" id="PTHR40036:SF1">
    <property type="entry name" value="MACROCIN O-METHYLTRANSFERASE"/>
    <property type="match status" value="1"/>
</dbReference>
<dbReference type="AlphaFoldDB" id="A0A6S8VWD7"/>
<gene>
    <name evidence="2" type="ORF">CDEB00056_LOCUS13352</name>
    <name evidence="3" type="ORF">CDEB00056_LOCUS13353</name>
    <name evidence="4" type="ORF">CDEB00056_LOCUS13354</name>
</gene>
<dbReference type="InterPro" id="IPR029063">
    <property type="entry name" value="SAM-dependent_MTases_sf"/>
</dbReference>
<dbReference type="InterPro" id="IPR008884">
    <property type="entry name" value="TylF_MeTrfase"/>
</dbReference>
<organism evidence="4">
    <name type="scientific">Chaetoceros debilis</name>
    <dbReference type="NCBI Taxonomy" id="122233"/>
    <lineage>
        <taxon>Eukaryota</taxon>
        <taxon>Sar</taxon>
        <taxon>Stramenopiles</taxon>
        <taxon>Ochrophyta</taxon>
        <taxon>Bacillariophyta</taxon>
        <taxon>Coscinodiscophyceae</taxon>
        <taxon>Chaetocerotophycidae</taxon>
        <taxon>Chaetocerotales</taxon>
        <taxon>Chaetocerotaceae</taxon>
        <taxon>Chaetoceros</taxon>
    </lineage>
</organism>
<dbReference type="Gene3D" id="3.40.50.150">
    <property type="entry name" value="Vaccinia Virus protein VP39"/>
    <property type="match status" value="1"/>
</dbReference>
<name>A0A6S8VWD7_9STRA</name>
<dbReference type="PANTHER" id="PTHR40036">
    <property type="entry name" value="MACROCIN O-METHYLTRANSFERASE"/>
    <property type="match status" value="1"/>
</dbReference>